<keyword evidence="3" id="KW-1185">Reference proteome</keyword>
<name>A0A3P5X031_9RHOB</name>
<dbReference type="Proteomes" id="UP000277498">
    <property type="component" value="Unassembled WGS sequence"/>
</dbReference>
<dbReference type="Pfam" id="PF01890">
    <property type="entry name" value="CbiG_C"/>
    <property type="match status" value="1"/>
</dbReference>
<dbReference type="OrthoDB" id="7475241at2"/>
<evidence type="ECO:0000313" key="2">
    <source>
        <dbReference type="EMBL" id="VDC21219.1"/>
    </source>
</evidence>
<organism evidence="2 3">
    <name type="scientific">Pseudogemmobacter humi</name>
    <dbReference type="NCBI Taxonomy" id="2483812"/>
    <lineage>
        <taxon>Bacteria</taxon>
        <taxon>Pseudomonadati</taxon>
        <taxon>Pseudomonadota</taxon>
        <taxon>Alphaproteobacteria</taxon>
        <taxon>Rhodobacterales</taxon>
        <taxon>Paracoccaceae</taxon>
        <taxon>Pseudogemmobacter</taxon>
    </lineage>
</organism>
<sequence>MIAGIGFREAAGAESILDALRRAGGADLRDLALPVRKARHPAVLALSRQGFRIHPVTAEDLTRAVTLTDSAAARAAHGTGSVSEGCALVACGPGARLLAPRSISGDGLATAALAVKGKNE</sequence>
<reference evidence="2 3" key="1">
    <citation type="submission" date="2018-11" db="EMBL/GenBank/DDBJ databases">
        <authorList>
            <person name="Criscuolo A."/>
        </authorList>
    </citation>
    <scope>NUCLEOTIDE SEQUENCE [LARGE SCALE GENOMIC DNA]</scope>
    <source>
        <strain evidence="2">ACIP111625</strain>
    </source>
</reference>
<dbReference type="RefSeq" id="WP_124085007.1">
    <property type="nucleotide sequence ID" value="NZ_UXAW01000034.1"/>
</dbReference>
<dbReference type="GO" id="GO:0009236">
    <property type="term" value="P:cobalamin biosynthetic process"/>
    <property type="evidence" value="ECO:0007669"/>
    <property type="project" value="InterPro"/>
</dbReference>
<accession>A0A3P5X031</accession>
<evidence type="ECO:0000313" key="3">
    <source>
        <dbReference type="Proteomes" id="UP000277498"/>
    </source>
</evidence>
<dbReference type="EMBL" id="UXAW01000034">
    <property type="protein sequence ID" value="VDC21219.1"/>
    <property type="molecule type" value="Genomic_DNA"/>
</dbReference>
<dbReference type="SUPFAM" id="SSF159664">
    <property type="entry name" value="CobE/GbiG C-terminal domain-like"/>
    <property type="match status" value="1"/>
</dbReference>
<dbReference type="InterPro" id="IPR002750">
    <property type="entry name" value="CobE/GbiG_C"/>
</dbReference>
<dbReference type="Gene3D" id="3.30.420.180">
    <property type="entry name" value="CobE/GbiG C-terminal domain"/>
    <property type="match status" value="1"/>
</dbReference>
<protein>
    <submittedName>
        <fullName evidence="2">Cobalamin biosynthesis protein CbiG</fullName>
    </submittedName>
</protein>
<dbReference type="AlphaFoldDB" id="A0A3P5X031"/>
<feature type="domain" description="CobE/GbiG C-terminal" evidence="1">
    <location>
        <begin position="2"/>
        <end position="114"/>
    </location>
</feature>
<proteinExistence type="predicted"/>
<dbReference type="InterPro" id="IPR036518">
    <property type="entry name" value="CobE/GbiG_C_sf"/>
</dbReference>
<gene>
    <name evidence="2" type="ORF">XINFAN_00569</name>
</gene>
<evidence type="ECO:0000259" key="1">
    <source>
        <dbReference type="Pfam" id="PF01890"/>
    </source>
</evidence>